<dbReference type="OrthoDB" id="3184970at2759"/>
<proteinExistence type="predicted"/>
<protein>
    <recommendedName>
        <fullName evidence="3">BTB domain-containing protein</fullName>
    </recommendedName>
</protein>
<keyword evidence="2" id="KW-1185">Reference proteome</keyword>
<sequence length="281" mass="31762">MAAPSTPPSSAPKISESSIFNSPTGDVTFISSDLVLFKLHSTHLNVNSMGFANFSENTIVGKELVPLAEHSTILDVLFQFIEPPPESREFRQPLVGSLKPELLFKLAEAAEKYIVYAAMNVCITRMQQLVKEYPLEALNHSAMHGYRDLADEAAKNSLLRPLDQVAIKLTGPGVIQRYLIYLSKYQEPAKKAISRFEGILLDPMQCPVWIYAYAKYRQQVDRSLLSIDIRPEIPEEDSDLTTCTNEMCQCKDLYLELRWPRFLEKYSNLPPVVPTFSTITI</sequence>
<name>A0A9P6CTE0_9AGAR</name>
<evidence type="ECO:0008006" key="3">
    <source>
        <dbReference type="Google" id="ProtNLM"/>
    </source>
</evidence>
<accession>A0A9P6CTE0</accession>
<reference evidence="1" key="1">
    <citation type="submission" date="2020-11" db="EMBL/GenBank/DDBJ databases">
        <authorList>
            <consortium name="DOE Joint Genome Institute"/>
            <person name="Ahrendt S."/>
            <person name="Riley R."/>
            <person name="Andreopoulos W."/>
            <person name="Labutti K."/>
            <person name="Pangilinan J."/>
            <person name="Ruiz-Duenas F.J."/>
            <person name="Barrasa J.M."/>
            <person name="Sanchez-Garcia M."/>
            <person name="Camarero S."/>
            <person name="Miyauchi S."/>
            <person name="Serrano A."/>
            <person name="Linde D."/>
            <person name="Babiker R."/>
            <person name="Drula E."/>
            <person name="Ayuso-Fernandez I."/>
            <person name="Pacheco R."/>
            <person name="Padilla G."/>
            <person name="Ferreira P."/>
            <person name="Barriuso J."/>
            <person name="Kellner H."/>
            <person name="Castanera R."/>
            <person name="Alfaro M."/>
            <person name="Ramirez L."/>
            <person name="Pisabarro A.G."/>
            <person name="Kuo A."/>
            <person name="Tritt A."/>
            <person name="Lipzen A."/>
            <person name="He G."/>
            <person name="Yan M."/>
            <person name="Ng V."/>
            <person name="Cullen D."/>
            <person name="Martin F."/>
            <person name="Rosso M.-N."/>
            <person name="Henrissat B."/>
            <person name="Hibbett D."/>
            <person name="Martinez A.T."/>
            <person name="Grigoriev I.V."/>
        </authorList>
    </citation>
    <scope>NUCLEOTIDE SEQUENCE</scope>
    <source>
        <strain evidence="1">CIRM-BRFM 674</strain>
    </source>
</reference>
<dbReference type="Proteomes" id="UP000807469">
    <property type="component" value="Unassembled WGS sequence"/>
</dbReference>
<comment type="caution">
    <text evidence="1">The sequence shown here is derived from an EMBL/GenBank/DDBJ whole genome shotgun (WGS) entry which is preliminary data.</text>
</comment>
<gene>
    <name evidence="1" type="ORF">BDN70DRAFT_997913</name>
</gene>
<evidence type="ECO:0000313" key="2">
    <source>
        <dbReference type="Proteomes" id="UP000807469"/>
    </source>
</evidence>
<dbReference type="AlphaFoldDB" id="A0A9P6CTE0"/>
<evidence type="ECO:0000313" key="1">
    <source>
        <dbReference type="EMBL" id="KAF9472945.1"/>
    </source>
</evidence>
<organism evidence="1 2">
    <name type="scientific">Pholiota conissans</name>
    <dbReference type="NCBI Taxonomy" id="109636"/>
    <lineage>
        <taxon>Eukaryota</taxon>
        <taxon>Fungi</taxon>
        <taxon>Dikarya</taxon>
        <taxon>Basidiomycota</taxon>
        <taxon>Agaricomycotina</taxon>
        <taxon>Agaricomycetes</taxon>
        <taxon>Agaricomycetidae</taxon>
        <taxon>Agaricales</taxon>
        <taxon>Agaricineae</taxon>
        <taxon>Strophariaceae</taxon>
        <taxon>Pholiota</taxon>
    </lineage>
</organism>
<dbReference type="EMBL" id="MU155484">
    <property type="protein sequence ID" value="KAF9472945.1"/>
    <property type="molecule type" value="Genomic_DNA"/>
</dbReference>